<proteinExistence type="inferred from homology"/>
<dbReference type="PANTHER" id="PTHR11818">
    <property type="entry name" value="BETA/GAMMA CRYSTALLIN"/>
    <property type="match status" value="1"/>
</dbReference>
<evidence type="ECO:0000256" key="4">
    <source>
        <dbReference type="ARBA" id="ARBA00022737"/>
    </source>
</evidence>
<evidence type="ECO:0000313" key="7">
    <source>
        <dbReference type="Ensembl" id="ENSSTUP00000090501.1"/>
    </source>
</evidence>
<dbReference type="GO" id="GO:0002088">
    <property type="term" value="P:lens development in camera-type eye"/>
    <property type="evidence" value="ECO:0007669"/>
    <property type="project" value="TreeGrafter"/>
</dbReference>
<reference evidence="6" key="1">
    <citation type="submission" date="2025-05" db="UniProtKB">
        <authorList>
            <consortium name="Ensembl"/>
        </authorList>
    </citation>
    <scope>IDENTIFICATION</scope>
</reference>
<feature type="domain" description="Beta/gamma crystallin 'Greek key'" evidence="5">
    <location>
        <begin position="11"/>
        <end position="49"/>
    </location>
</feature>
<dbReference type="InterPro" id="IPR011024">
    <property type="entry name" value="G_crystallin-like"/>
</dbReference>
<dbReference type="GO" id="GO:0005212">
    <property type="term" value="F:structural constituent of eye lens"/>
    <property type="evidence" value="ECO:0007669"/>
    <property type="project" value="UniProtKB-KW"/>
</dbReference>
<feature type="domain" description="Beta/gamma crystallin 'Greek key'" evidence="5">
    <location>
        <begin position="50"/>
        <end position="91"/>
    </location>
</feature>
<dbReference type="SMART" id="SM00247">
    <property type="entry name" value="XTALbg"/>
    <property type="match status" value="2"/>
</dbReference>
<dbReference type="Ensembl" id="ENSSTUT00000066668.1">
    <property type="protein sequence ID" value="ENSSTUP00000063178.1"/>
    <property type="gene ID" value="ENSSTUG00000027366.1"/>
</dbReference>
<dbReference type="PROSITE" id="PS50915">
    <property type="entry name" value="CRYSTALLIN_BETA_GAMMA"/>
    <property type="match status" value="3"/>
</dbReference>
<sequence length="188" mass="22757">MFRPSTHTFFLQIIFYEDKNFQGCSYECSSDCSELSSHLNRCNSCRVESGCFMVYDRSNFQGNQYFARRGEYGDYQRMGMSDCIRSCRNIPMHSGQFRMRIYERENFGGQMHEMMDDCENMMDRYRMSDCQSCNVMDGHWLMYEQPNYRGRQMYLRPGEYRNFSNMGGSMGNMRWQSMRRIMDSFWFY</sequence>
<dbReference type="Pfam" id="PF00030">
    <property type="entry name" value="Crystall"/>
    <property type="match status" value="2"/>
</dbReference>
<organism evidence="6 8">
    <name type="scientific">Salmo trutta</name>
    <name type="common">Brown trout</name>
    <dbReference type="NCBI Taxonomy" id="8032"/>
    <lineage>
        <taxon>Eukaryota</taxon>
        <taxon>Metazoa</taxon>
        <taxon>Chordata</taxon>
        <taxon>Craniata</taxon>
        <taxon>Vertebrata</taxon>
        <taxon>Euteleostomi</taxon>
        <taxon>Actinopterygii</taxon>
        <taxon>Neopterygii</taxon>
        <taxon>Teleostei</taxon>
        <taxon>Protacanthopterygii</taxon>
        <taxon>Salmoniformes</taxon>
        <taxon>Salmonidae</taxon>
        <taxon>Salmoninae</taxon>
        <taxon>Salmo</taxon>
    </lineage>
</organism>
<dbReference type="FunFam" id="2.60.20.10:FF:000001">
    <property type="entry name" value="Crystallin gamma S"/>
    <property type="match status" value="1"/>
</dbReference>
<protein>
    <submittedName>
        <fullName evidence="7">Crystallin gamma S</fullName>
    </submittedName>
</protein>
<dbReference type="PANTHER" id="PTHR11818:SF139">
    <property type="entry name" value="CRYSTALLIN, GAMMA M1-RELATED"/>
    <property type="match status" value="1"/>
</dbReference>
<evidence type="ECO:0000313" key="8">
    <source>
        <dbReference type="Proteomes" id="UP000472277"/>
    </source>
</evidence>
<dbReference type="FunFam" id="2.60.20.10:FF:000003">
    <property type="entry name" value="Crystallin gamma S"/>
    <property type="match status" value="1"/>
</dbReference>
<evidence type="ECO:0000256" key="2">
    <source>
        <dbReference type="ARBA" id="ARBA00009646"/>
    </source>
</evidence>
<keyword evidence="8" id="KW-1185">Reference proteome</keyword>
<evidence type="ECO:0000259" key="5">
    <source>
        <dbReference type="PROSITE" id="PS50915"/>
    </source>
</evidence>
<dbReference type="InterPro" id="IPR001064">
    <property type="entry name" value="Beta/gamma_crystallin"/>
</dbReference>
<name>A0A674AVD5_SALTR</name>
<comment type="function">
    <text evidence="1">Crystallins are the dominant structural components of the vertebrate eye lens.</text>
</comment>
<evidence type="ECO:0000313" key="6">
    <source>
        <dbReference type="Ensembl" id="ENSSTUP00000063178.1"/>
    </source>
</evidence>
<dbReference type="GeneTree" id="ENSGT00940000163148"/>
<feature type="domain" description="Beta/gamma crystallin 'Greek key'" evidence="5">
    <location>
        <begin position="138"/>
        <end position="182"/>
    </location>
</feature>
<dbReference type="AlphaFoldDB" id="A0A674AVD5"/>
<dbReference type="Proteomes" id="UP000472277">
    <property type="component" value="Chromosome 39"/>
</dbReference>
<dbReference type="SUPFAM" id="SSF49695">
    <property type="entry name" value="gamma-Crystallin-like"/>
    <property type="match status" value="1"/>
</dbReference>
<dbReference type="GO" id="GO:0007601">
    <property type="term" value="P:visual perception"/>
    <property type="evidence" value="ECO:0007669"/>
    <property type="project" value="TreeGrafter"/>
</dbReference>
<dbReference type="Proteomes" id="UP000472277">
    <property type="component" value="Chromosome 6"/>
</dbReference>
<evidence type="ECO:0000256" key="3">
    <source>
        <dbReference type="ARBA" id="ARBA00022613"/>
    </source>
</evidence>
<dbReference type="Gene3D" id="2.60.20.10">
    <property type="entry name" value="Crystallins"/>
    <property type="match status" value="2"/>
</dbReference>
<comment type="similarity">
    <text evidence="2">Belongs to the beta/gamma-crystallin family.</text>
</comment>
<accession>A0A674AVD5</accession>
<dbReference type="PRINTS" id="PR01367">
    <property type="entry name" value="BGCRYSTALLIN"/>
</dbReference>
<evidence type="ECO:0000256" key="1">
    <source>
        <dbReference type="ARBA" id="ARBA00003689"/>
    </source>
</evidence>
<dbReference type="InterPro" id="IPR050252">
    <property type="entry name" value="Beta/Gamma-Crystallin"/>
</dbReference>
<keyword evidence="4" id="KW-0677">Repeat</keyword>
<keyword evidence="3" id="KW-0273">Eye lens protein</keyword>
<dbReference type="Ensembl" id="ENSSTUT00000096254.1">
    <property type="protein sequence ID" value="ENSSTUP00000090501.1"/>
    <property type="gene ID" value="ENSSTUG00000039707.1"/>
</dbReference>